<keyword evidence="1" id="KW-0812">Transmembrane</keyword>
<evidence type="ECO:0000256" key="1">
    <source>
        <dbReference type="SAM" id="Phobius"/>
    </source>
</evidence>
<keyword evidence="1" id="KW-0472">Membrane</keyword>
<name>A0A8E2EYC4_9PEZI</name>
<evidence type="ECO:0000313" key="3">
    <source>
        <dbReference type="Proteomes" id="UP000250140"/>
    </source>
</evidence>
<dbReference type="EMBL" id="KV749960">
    <property type="protein sequence ID" value="OCL06923.1"/>
    <property type="molecule type" value="Genomic_DNA"/>
</dbReference>
<feature type="transmembrane region" description="Helical" evidence="1">
    <location>
        <begin position="51"/>
        <end position="72"/>
    </location>
</feature>
<dbReference type="AlphaFoldDB" id="A0A8E2EYC4"/>
<gene>
    <name evidence="2" type="ORF">AOQ84DRAFT_355238</name>
</gene>
<evidence type="ECO:0000313" key="2">
    <source>
        <dbReference type="EMBL" id="OCL06923.1"/>
    </source>
</evidence>
<dbReference type="Proteomes" id="UP000250140">
    <property type="component" value="Unassembled WGS sequence"/>
</dbReference>
<reference evidence="2 3" key="1">
    <citation type="journal article" date="2016" name="Nat. Commun.">
        <title>Ectomycorrhizal ecology is imprinted in the genome of the dominant symbiotic fungus Cenococcum geophilum.</title>
        <authorList>
            <consortium name="DOE Joint Genome Institute"/>
            <person name="Peter M."/>
            <person name="Kohler A."/>
            <person name="Ohm R.A."/>
            <person name="Kuo A."/>
            <person name="Krutzmann J."/>
            <person name="Morin E."/>
            <person name="Arend M."/>
            <person name="Barry K.W."/>
            <person name="Binder M."/>
            <person name="Choi C."/>
            <person name="Clum A."/>
            <person name="Copeland A."/>
            <person name="Grisel N."/>
            <person name="Haridas S."/>
            <person name="Kipfer T."/>
            <person name="LaButti K."/>
            <person name="Lindquist E."/>
            <person name="Lipzen A."/>
            <person name="Maire R."/>
            <person name="Meier B."/>
            <person name="Mihaltcheva S."/>
            <person name="Molinier V."/>
            <person name="Murat C."/>
            <person name="Poggeler S."/>
            <person name="Quandt C.A."/>
            <person name="Sperisen C."/>
            <person name="Tritt A."/>
            <person name="Tisserant E."/>
            <person name="Crous P.W."/>
            <person name="Henrissat B."/>
            <person name="Nehls U."/>
            <person name="Egli S."/>
            <person name="Spatafora J.W."/>
            <person name="Grigoriev I.V."/>
            <person name="Martin F.M."/>
        </authorList>
    </citation>
    <scope>NUCLEOTIDE SEQUENCE [LARGE SCALE GENOMIC DNA]</scope>
    <source>
        <strain evidence="2 3">CBS 207.34</strain>
    </source>
</reference>
<accession>A0A8E2EYC4</accession>
<sequence>MAILPPFDGSQPQQLPTLSAAAIETPRIANTTILFNPIQASTLNGSSIQSLIFNILTVLFAASSVVVACLHFSRSKHSQQVNENRQDHEMFHLDSELVKGKHSD</sequence>
<keyword evidence="1" id="KW-1133">Transmembrane helix</keyword>
<organism evidence="2 3">
    <name type="scientific">Glonium stellatum</name>
    <dbReference type="NCBI Taxonomy" id="574774"/>
    <lineage>
        <taxon>Eukaryota</taxon>
        <taxon>Fungi</taxon>
        <taxon>Dikarya</taxon>
        <taxon>Ascomycota</taxon>
        <taxon>Pezizomycotina</taxon>
        <taxon>Dothideomycetes</taxon>
        <taxon>Pleosporomycetidae</taxon>
        <taxon>Gloniales</taxon>
        <taxon>Gloniaceae</taxon>
        <taxon>Glonium</taxon>
    </lineage>
</organism>
<dbReference type="OrthoDB" id="10629120at2759"/>
<proteinExistence type="predicted"/>
<protein>
    <recommendedName>
        <fullName evidence="4">Transmembrane protein</fullName>
    </recommendedName>
</protein>
<keyword evidence="3" id="KW-1185">Reference proteome</keyword>
<evidence type="ECO:0008006" key="4">
    <source>
        <dbReference type="Google" id="ProtNLM"/>
    </source>
</evidence>